<evidence type="ECO:0000313" key="1">
    <source>
        <dbReference type="EMBL" id="GFS14710.1"/>
    </source>
</evidence>
<dbReference type="EMBL" id="BMAT01006539">
    <property type="protein sequence ID" value="GFS14710.1"/>
    <property type="molecule type" value="Genomic_DNA"/>
</dbReference>
<dbReference type="AlphaFoldDB" id="A0AAV4IXJ9"/>
<accession>A0AAV4IXJ9</accession>
<name>A0AAV4IXJ9_9GAST</name>
<keyword evidence="2" id="KW-1185">Reference proteome</keyword>
<organism evidence="1 2">
    <name type="scientific">Elysia marginata</name>
    <dbReference type="NCBI Taxonomy" id="1093978"/>
    <lineage>
        <taxon>Eukaryota</taxon>
        <taxon>Metazoa</taxon>
        <taxon>Spiralia</taxon>
        <taxon>Lophotrochozoa</taxon>
        <taxon>Mollusca</taxon>
        <taxon>Gastropoda</taxon>
        <taxon>Heterobranchia</taxon>
        <taxon>Euthyneura</taxon>
        <taxon>Panpulmonata</taxon>
        <taxon>Sacoglossa</taxon>
        <taxon>Placobranchoidea</taxon>
        <taxon>Plakobranchidae</taxon>
        <taxon>Elysia</taxon>
    </lineage>
</organism>
<reference evidence="1 2" key="1">
    <citation type="journal article" date="2021" name="Elife">
        <title>Chloroplast acquisition without the gene transfer in kleptoplastic sea slugs, Plakobranchus ocellatus.</title>
        <authorList>
            <person name="Maeda T."/>
            <person name="Takahashi S."/>
            <person name="Yoshida T."/>
            <person name="Shimamura S."/>
            <person name="Takaki Y."/>
            <person name="Nagai Y."/>
            <person name="Toyoda A."/>
            <person name="Suzuki Y."/>
            <person name="Arimoto A."/>
            <person name="Ishii H."/>
            <person name="Satoh N."/>
            <person name="Nishiyama T."/>
            <person name="Hasebe M."/>
            <person name="Maruyama T."/>
            <person name="Minagawa J."/>
            <person name="Obokata J."/>
            <person name="Shigenobu S."/>
        </authorList>
    </citation>
    <scope>NUCLEOTIDE SEQUENCE [LARGE SCALE GENOMIC DNA]</scope>
</reference>
<protein>
    <submittedName>
        <fullName evidence="1">Endoglucanase</fullName>
    </submittedName>
</protein>
<evidence type="ECO:0000313" key="2">
    <source>
        <dbReference type="Proteomes" id="UP000762676"/>
    </source>
</evidence>
<comment type="caution">
    <text evidence="1">The sequence shown here is derived from an EMBL/GenBank/DDBJ whole genome shotgun (WGS) entry which is preliminary data.</text>
</comment>
<sequence>MFNVTSSHNTSSTAALRFAMQPRWDRQENPPRFGVTRHLSYQGFHWEANKHGKPRAGDFTPTGTVKAFDFTRTGTVKAFDFTPTGTVKAFDFTRTGTVKAFDFTRTGTVKALPFPTPTRTLNLHW</sequence>
<proteinExistence type="predicted"/>
<gene>
    <name evidence="1" type="ORF">ElyMa_003169700</name>
</gene>
<dbReference type="Proteomes" id="UP000762676">
    <property type="component" value="Unassembled WGS sequence"/>
</dbReference>